<evidence type="ECO:0000259" key="1">
    <source>
        <dbReference type="SMART" id="SM00829"/>
    </source>
</evidence>
<dbReference type="GO" id="GO:0043957">
    <property type="term" value="F:acryloyl-CoA reductase (NADPH) activity"/>
    <property type="evidence" value="ECO:0007669"/>
    <property type="project" value="TreeGrafter"/>
</dbReference>
<accession>A0A078M830</accession>
<sequence>MNSFKALVADKTDEGTEMSVKNLNIEDLSGGDVLIDVHYSSVNYKDGMVAAEGQIAENFPIIPGIDLAGEVIESTDDKFKKGDSVIATSYKIGTGISGGFSEIARIPAEYVVPLPDGLTLKESMELGTAGFTAGISISKLEQAGVTPDNGEVLVAGASGGAGSLSISMLAALGYDVVASTGSMDEKDYLTSLGAKKVIHRDDVVNDDKKPVHKPQYQAAIDPVGGKTTEYIIKTLKPEGALATFGLVGGIQVHTTVLPFIGRGIQWLGVDSVFYPMEQRIKVWDRLAKDLKPEILNKDVVNEVSLEELPQVIHDIIDGKVRGRTIVNLKNS</sequence>
<feature type="domain" description="Enoyl reductase (ER)" evidence="1">
    <location>
        <begin position="15"/>
        <end position="326"/>
    </location>
</feature>
<evidence type="ECO:0000313" key="2">
    <source>
        <dbReference type="EMBL" id="CEA02454.1"/>
    </source>
</evidence>
<dbReference type="NCBIfam" id="TIGR02823">
    <property type="entry name" value="oxido_YhdH"/>
    <property type="match status" value="1"/>
</dbReference>
<dbReference type="Gene3D" id="3.90.180.10">
    <property type="entry name" value="Medium-chain alcohol dehydrogenases, catalytic domain"/>
    <property type="match status" value="1"/>
</dbReference>
<dbReference type="AlphaFoldDB" id="A0A078M830"/>
<protein>
    <submittedName>
        <fullName evidence="2">Putative quinone oxidoreductase YhfP</fullName>
    </submittedName>
</protein>
<dbReference type="SMART" id="SM00829">
    <property type="entry name" value="PKS_ER"/>
    <property type="match status" value="1"/>
</dbReference>
<dbReference type="Gene3D" id="3.40.50.720">
    <property type="entry name" value="NAD(P)-binding Rossmann-like Domain"/>
    <property type="match status" value="1"/>
</dbReference>
<dbReference type="SUPFAM" id="SSF50129">
    <property type="entry name" value="GroES-like"/>
    <property type="match status" value="1"/>
</dbReference>
<dbReference type="eggNOG" id="COG0604">
    <property type="taxonomic scope" value="Bacteria"/>
</dbReference>
<evidence type="ECO:0000313" key="3">
    <source>
        <dbReference type="Proteomes" id="UP000044136"/>
    </source>
</evidence>
<dbReference type="InterPro" id="IPR036291">
    <property type="entry name" value="NAD(P)-bd_dom_sf"/>
</dbReference>
<dbReference type="SUPFAM" id="SSF51735">
    <property type="entry name" value="NAD(P)-binding Rossmann-fold domains"/>
    <property type="match status" value="1"/>
</dbReference>
<dbReference type="Proteomes" id="UP000044136">
    <property type="component" value="Unassembled WGS sequence"/>
</dbReference>
<organism evidence="2 3">
    <name type="scientific">Jeotgalicoccus saudimassiliensis</name>
    <dbReference type="NCBI Taxonomy" id="1461582"/>
    <lineage>
        <taxon>Bacteria</taxon>
        <taxon>Bacillati</taxon>
        <taxon>Bacillota</taxon>
        <taxon>Bacilli</taxon>
        <taxon>Bacillales</taxon>
        <taxon>Staphylococcaceae</taxon>
        <taxon>Jeotgalicoccus</taxon>
    </lineage>
</organism>
<dbReference type="InterPro" id="IPR013149">
    <property type="entry name" value="ADH-like_C"/>
</dbReference>
<dbReference type="InterPro" id="IPR014188">
    <property type="entry name" value="Acrylyl-CoA_reductase_AcuI"/>
</dbReference>
<dbReference type="InterPro" id="IPR051397">
    <property type="entry name" value="Zn-ADH-like_protein"/>
</dbReference>
<dbReference type="RefSeq" id="WP_035810277.1">
    <property type="nucleotide sequence ID" value="NZ_CCSE01000001.1"/>
</dbReference>
<dbReference type="EMBL" id="CCSE01000001">
    <property type="protein sequence ID" value="CEA02454.1"/>
    <property type="molecule type" value="Genomic_DNA"/>
</dbReference>
<dbReference type="STRING" id="1461582.BN1048_01721"/>
<proteinExistence type="predicted"/>
<name>A0A078M830_9STAP</name>
<dbReference type="HOGENOM" id="CLU_026673_26_3_9"/>
<dbReference type="PANTHER" id="PTHR43677">
    <property type="entry name" value="SHORT-CHAIN DEHYDROGENASE/REDUCTASE"/>
    <property type="match status" value="1"/>
</dbReference>
<dbReference type="InterPro" id="IPR020843">
    <property type="entry name" value="ER"/>
</dbReference>
<dbReference type="InterPro" id="IPR013154">
    <property type="entry name" value="ADH-like_N"/>
</dbReference>
<dbReference type="Pfam" id="PF00107">
    <property type="entry name" value="ADH_zinc_N"/>
    <property type="match status" value="1"/>
</dbReference>
<dbReference type="Pfam" id="PF08240">
    <property type="entry name" value="ADH_N"/>
    <property type="match status" value="1"/>
</dbReference>
<dbReference type="PANTHER" id="PTHR43677:SF1">
    <property type="entry name" value="ACRYLYL-COA REDUCTASE ACUI-RELATED"/>
    <property type="match status" value="1"/>
</dbReference>
<reference evidence="2 3" key="1">
    <citation type="submission" date="2014-07" db="EMBL/GenBank/DDBJ databases">
        <authorList>
            <person name="Urmite Genomes Urmite Genomes"/>
        </authorList>
    </citation>
    <scope>NUCLEOTIDE SEQUENCE [LARGE SCALE GENOMIC DNA]</scope>
    <source>
        <strain evidence="2 3">13MG44_air</strain>
    </source>
</reference>
<dbReference type="InterPro" id="IPR011032">
    <property type="entry name" value="GroES-like_sf"/>
</dbReference>
<gene>
    <name evidence="2" type="primary">yhfP</name>
    <name evidence="2" type="ORF">BN1048_01721</name>
</gene>
<keyword evidence="3" id="KW-1185">Reference proteome</keyword>
<dbReference type="OrthoDB" id="9782155at2"/>